<keyword evidence="4" id="KW-1185">Reference proteome</keyword>
<name>A0A2S0MMS3_9RHOB</name>
<keyword evidence="2" id="KW-1133">Transmembrane helix</keyword>
<evidence type="ECO:0000256" key="1">
    <source>
        <dbReference type="SAM" id="MobiDB-lite"/>
    </source>
</evidence>
<evidence type="ECO:0000313" key="3">
    <source>
        <dbReference type="EMBL" id="AVO36983.1"/>
    </source>
</evidence>
<keyword evidence="2" id="KW-0812">Transmembrane</keyword>
<protein>
    <submittedName>
        <fullName evidence="3">Uncharacterized protein</fullName>
    </submittedName>
</protein>
<organism evidence="3 4">
    <name type="scientific">Pukyongiella litopenaei</name>
    <dbReference type="NCBI Taxonomy" id="2605946"/>
    <lineage>
        <taxon>Bacteria</taxon>
        <taxon>Pseudomonadati</taxon>
        <taxon>Pseudomonadota</taxon>
        <taxon>Alphaproteobacteria</taxon>
        <taxon>Rhodobacterales</taxon>
        <taxon>Paracoccaceae</taxon>
        <taxon>Pukyongiella</taxon>
    </lineage>
</organism>
<dbReference type="Proteomes" id="UP000237655">
    <property type="component" value="Chromosome"/>
</dbReference>
<dbReference type="EMBL" id="CP027665">
    <property type="protein sequence ID" value="AVO36983.1"/>
    <property type="molecule type" value="Genomic_DNA"/>
</dbReference>
<evidence type="ECO:0000313" key="4">
    <source>
        <dbReference type="Proteomes" id="UP000237655"/>
    </source>
</evidence>
<accession>A0A2S0MMS3</accession>
<gene>
    <name evidence="3" type="ORF">C6Y53_04225</name>
</gene>
<sequence length="79" mass="8593">MNWFSYGAWGAIGLIAGLALVTYAKPDTTEGVGLLLLICLAVSLVVRGLWGWVRQKRAAPESEENEDDAEPDDKDDENA</sequence>
<reference evidence="4" key="1">
    <citation type="submission" date="2018-03" db="EMBL/GenBank/DDBJ databases">
        <title>Genomic analysis of the strain SH-1 isolated from shrimp intestine.</title>
        <authorList>
            <person name="Kim Y.-S."/>
            <person name="Kim S.-E."/>
            <person name="Kim K.-H."/>
        </authorList>
    </citation>
    <scope>NUCLEOTIDE SEQUENCE [LARGE SCALE GENOMIC DNA]</scope>
    <source>
        <strain evidence="4">SH-1</strain>
    </source>
</reference>
<feature type="compositionally biased region" description="Acidic residues" evidence="1">
    <location>
        <begin position="61"/>
        <end position="79"/>
    </location>
</feature>
<feature type="transmembrane region" description="Helical" evidence="2">
    <location>
        <begin position="34"/>
        <end position="53"/>
    </location>
</feature>
<evidence type="ECO:0000256" key="2">
    <source>
        <dbReference type="SAM" id="Phobius"/>
    </source>
</evidence>
<dbReference type="KEGG" id="thas:C6Y53_04225"/>
<keyword evidence="2" id="KW-0472">Membrane</keyword>
<dbReference type="RefSeq" id="WP_106471297.1">
    <property type="nucleotide sequence ID" value="NZ_CP027665.1"/>
</dbReference>
<proteinExistence type="predicted"/>
<dbReference type="AlphaFoldDB" id="A0A2S0MMS3"/>
<feature type="region of interest" description="Disordered" evidence="1">
    <location>
        <begin position="56"/>
        <end position="79"/>
    </location>
</feature>